<evidence type="ECO:0000313" key="1">
    <source>
        <dbReference type="EMBL" id="EJZ41103.1"/>
    </source>
</evidence>
<organism evidence="1 2">
    <name type="scientific">Leptospira licerasiae str. MMD4847</name>
    <dbReference type="NCBI Taxonomy" id="1049971"/>
    <lineage>
        <taxon>Bacteria</taxon>
        <taxon>Pseudomonadati</taxon>
        <taxon>Spirochaetota</taxon>
        <taxon>Spirochaetia</taxon>
        <taxon>Leptospirales</taxon>
        <taxon>Leptospiraceae</taxon>
        <taxon>Leptospira</taxon>
    </lineage>
</organism>
<keyword evidence="2" id="KW-1185">Reference proteome</keyword>
<protein>
    <submittedName>
        <fullName evidence="1">Uncharacterized protein</fullName>
    </submittedName>
</protein>
<dbReference type="Proteomes" id="UP000018720">
    <property type="component" value="Unassembled WGS sequence"/>
</dbReference>
<proteinExistence type="predicted"/>
<gene>
    <name evidence="1" type="ORF">LEP1GSC178_0920</name>
</gene>
<sequence length="42" mass="4809">MLNTGNHMQTITFRLSGPIEVVKFFLMERESIGLKVKSNELV</sequence>
<comment type="caution">
    <text evidence="1">The sequence shown here is derived from an EMBL/GenBank/DDBJ whole genome shotgun (WGS) entry which is preliminary data.</text>
</comment>
<reference evidence="1 2" key="1">
    <citation type="submission" date="2012-08" db="EMBL/GenBank/DDBJ databases">
        <authorList>
            <person name="Harkins D.M."/>
            <person name="Durkin A.S."/>
            <person name="Selengut J.D."/>
            <person name="Sanka R."/>
            <person name="DePew J."/>
            <person name="Purushe J."/>
            <person name="Matthias M.A."/>
            <person name="Vinetz J.M."/>
            <person name="Sutton G.G."/>
            <person name="Nelson W.C."/>
            <person name="Fouts D.E."/>
        </authorList>
    </citation>
    <scope>NUCLEOTIDE SEQUENCE [LARGE SCALE GENOMIC DNA]</scope>
    <source>
        <strain evidence="1 2">MMD4847</strain>
    </source>
</reference>
<name>A0ABP2RCZ6_9LEPT</name>
<evidence type="ECO:0000313" key="2">
    <source>
        <dbReference type="Proteomes" id="UP000018720"/>
    </source>
</evidence>
<accession>A0ABP2RCZ6</accession>
<dbReference type="EMBL" id="AHOM02000010">
    <property type="protein sequence ID" value="EJZ41103.1"/>
    <property type="molecule type" value="Genomic_DNA"/>
</dbReference>